<feature type="transmembrane region" description="Helical" evidence="5">
    <location>
        <begin position="101"/>
        <end position="118"/>
    </location>
</feature>
<protein>
    <submittedName>
        <fullName evidence="7">MFS transporter</fullName>
    </submittedName>
</protein>
<dbReference type="Gene3D" id="1.20.1250.20">
    <property type="entry name" value="MFS general substrate transporter like domains"/>
    <property type="match status" value="1"/>
</dbReference>
<dbReference type="SUPFAM" id="SSF103473">
    <property type="entry name" value="MFS general substrate transporter"/>
    <property type="match status" value="1"/>
</dbReference>
<evidence type="ECO:0000256" key="2">
    <source>
        <dbReference type="ARBA" id="ARBA00022692"/>
    </source>
</evidence>
<dbReference type="PROSITE" id="PS50850">
    <property type="entry name" value="MFS"/>
    <property type="match status" value="1"/>
</dbReference>
<feature type="transmembrane region" description="Helical" evidence="5">
    <location>
        <begin position="356"/>
        <end position="389"/>
    </location>
</feature>
<comment type="subcellular location">
    <subcellularLocation>
        <location evidence="1">Cell membrane</location>
        <topology evidence="1">Multi-pass membrane protein</topology>
    </subcellularLocation>
</comment>
<evidence type="ECO:0000313" key="7">
    <source>
        <dbReference type="EMBL" id="NKG19431.1"/>
    </source>
</evidence>
<organism evidence="7 8">
    <name type="scientific">Paeniglutamicibacter terrestris</name>
    <dbReference type="NCBI Taxonomy" id="2723403"/>
    <lineage>
        <taxon>Bacteria</taxon>
        <taxon>Bacillati</taxon>
        <taxon>Actinomycetota</taxon>
        <taxon>Actinomycetes</taxon>
        <taxon>Micrococcales</taxon>
        <taxon>Micrococcaceae</taxon>
        <taxon>Paeniglutamicibacter</taxon>
    </lineage>
</organism>
<feature type="transmembrane region" description="Helical" evidence="5">
    <location>
        <begin position="284"/>
        <end position="303"/>
    </location>
</feature>
<name>A0ABX1FZN6_9MICC</name>
<dbReference type="Proteomes" id="UP000746595">
    <property type="component" value="Unassembled WGS sequence"/>
</dbReference>
<accession>A0ABX1FZN6</accession>
<gene>
    <name evidence="7" type="ORF">HED64_01755</name>
</gene>
<evidence type="ECO:0000256" key="1">
    <source>
        <dbReference type="ARBA" id="ARBA00004651"/>
    </source>
</evidence>
<feature type="transmembrane region" description="Helical" evidence="5">
    <location>
        <begin position="138"/>
        <end position="162"/>
    </location>
</feature>
<dbReference type="PANTHER" id="PTHR23526:SF4">
    <property type="entry name" value="INTEGRAL MEMBRANE TRANSPORT PROTEIN"/>
    <property type="match status" value="1"/>
</dbReference>
<evidence type="ECO:0000256" key="3">
    <source>
        <dbReference type="ARBA" id="ARBA00022989"/>
    </source>
</evidence>
<feature type="transmembrane region" description="Helical" evidence="5">
    <location>
        <begin position="168"/>
        <end position="188"/>
    </location>
</feature>
<keyword evidence="3 5" id="KW-1133">Transmembrane helix</keyword>
<evidence type="ECO:0000256" key="5">
    <source>
        <dbReference type="SAM" id="Phobius"/>
    </source>
</evidence>
<feature type="transmembrane region" description="Helical" evidence="5">
    <location>
        <begin position="7"/>
        <end position="26"/>
    </location>
</feature>
<reference evidence="7 8" key="1">
    <citation type="submission" date="2020-04" db="EMBL/GenBank/DDBJ databases">
        <title>Paeniglutamicibacter sp. ANT13_2, a novel actinomycete isolated from sediment in Antarctica.</title>
        <authorList>
            <person name="Sakdapetsiri C."/>
            <person name="Pinyakong O."/>
        </authorList>
    </citation>
    <scope>NUCLEOTIDE SEQUENCE [LARGE SCALE GENOMIC DNA]</scope>
    <source>
        <strain evidence="7 8">ANT13_2</strain>
    </source>
</reference>
<dbReference type="RefSeq" id="WP_168150386.1">
    <property type="nucleotide sequence ID" value="NZ_JAAWVT010000001.1"/>
</dbReference>
<dbReference type="Pfam" id="PF07690">
    <property type="entry name" value="MFS_1"/>
    <property type="match status" value="1"/>
</dbReference>
<feature type="domain" description="Major facilitator superfamily (MFS) profile" evidence="6">
    <location>
        <begin position="218"/>
        <end position="397"/>
    </location>
</feature>
<feature type="transmembrane region" description="Helical" evidence="5">
    <location>
        <begin position="46"/>
        <end position="65"/>
    </location>
</feature>
<keyword evidence="8" id="KW-1185">Reference proteome</keyword>
<keyword evidence="2 5" id="KW-0812">Transmembrane</keyword>
<keyword evidence="4 5" id="KW-0472">Membrane</keyword>
<dbReference type="EMBL" id="JAAWVT010000001">
    <property type="protein sequence ID" value="NKG19431.1"/>
    <property type="molecule type" value="Genomic_DNA"/>
</dbReference>
<dbReference type="InterPro" id="IPR036259">
    <property type="entry name" value="MFS_trans_sf"/>
</dbReference>
<feature type="transmembrane region" description="Helical" evidence="5">
    <location>
        <begin position="309"/>
        <end position="335"/>
    </location>
</feature>
<evidence type="ECO:0000259" key="6">
    <source>
        <dbReference type="PROSITE" id="PS50850"/>
    </source>
</evidence>
<evidence type="ECO:0000256" key="4">
    <source>
        <dbReference type="ARBA" id="ARBA00023136"/>
    </source>
</evidence>
<dbReference type="InterPro" id="IPR011701">
    <property type="entry name" value="MFS"/>
</dbReference>
<proteinExistence type="predicted"/>
<dbReference type="InterPro" id="IPR052528">
    <property type="entry name" value="Sugar_transport-like"/>
</dbReference>
<dbReference type="InterPro" id="IPR020846">
    <property type="entry name" value="MFS_dom"/>
</dbReference>
<evidence type="ECO:0000313" key="8">
    <source>
        <dbReference type="Proteomes" id="UP000746595"/>
    </source>
</evidence>
<sequence>MAPKNPVAGIGFPSVLAHGFLLQGSVFLVRPATSYKALELGVDPGLLGLVVASFSILPVFLAVLIGQAADRGREKSILLVGSALLIIPGAGLLFASPTLPALLGWNLLLGVGHLMSLIGEQSRLASARNRNMDRVFGLYTTVTALAQAVAPLLLGVLGGSAVAPDTSVLMRAYLVGAFGVLAASIFMARHPVGVPRGELTKQVKLRTALNVERSARSPLIASITLSMMVLCTVDLLQVYLPALAVERGISTQTVGLLLAARAGATVLSRLGLDHLVRRFGRGTLMLVSTGAAAVLVALLVVPLPVIAMAVALVLAGLALGIGQPLSMSVVTLIAPEGTRGTWMSIRLLGNRLGQSVIPVGIGIFATTLGAGGAFAALGTAMGVVTLASVVPLRSLKK</sequence>
<dbReference type="PANTHER" id="PTHR23526">
    <property type="entry name" value="INTEGRAL MEMBRANE TRANSPORT PROTEIN-RELATED"/>
    <property type="match status" value="1"/>
</dbReference>
<comment type="caution">
    <text evidence="7">The sequence shown here is derived from an EMBL/GenBank/DDBJ whole genome shotgun (WGS) entry which is preliminary data.</text>
</comment>
<feature type="transmembrane region" description="Helical" evidence="5">
    <location>
        <begin position="77"/>
        <end position="95"/>
    </location>
</feature>